<evidence type="ECO:0000313" key="1">
    <source>
        <dbReference type="EMBL" id="QBJ02866.1"/>
    </source>
</evidence>
<protein>
    <submittedName>
        <fullName evidence="1">Uncharacterized protein</fullName>
    </submittedName>
</protein>
<reference evidence="1 2" key="1">
    <citation type="submission" date="2019-02" db="EMBL/GenBank/DDBJ databases">
        <authorList>
            <person name="Frampton R.A."/>
            <person name="Wojtus J.K."/>
            <person name="Fineran P.C."/>
            <person name="Hendrickson H.L."/>
        </authorList>
    </citation>
    <scope>NUCLEOTIDE SEQUENCE [LARGE SCALE GENOMIC DNA]</scope>
</reference>
<sequence length="94" mass="10287">MGNSVVDNSFTQERLDEMAQSVTEANEAKQIEILDSLVGIRIEAQAMTLEQGVIHAITETARVYENAFCLEVTANGCATEFMGAADRFVEEINS</sequence>
<gene>
    <name evidence="1" type="ORF">PSA21_340</name>
</gene>
<organism evidence="1 2">
    <name type="scientific">Pseudomonas phage Psa21</name>
    <dbReference type="NCBI Taxonomy" id="2530023"/>
    <lineage>
        <taxon>Viruses</taxon>
        <taxon>Duplodnaviria</taxon>
        <taxon>Heunggongvirae</taxon>
        <taxon>Uroviricota</taxon>
        <taxon>Caudoviricetes</taxon>
        <taxon>Chimalliviridae</taxon>
        <taxon>Tepukevirus</taxon>
        <taxon>Tepukevirus Psa21</taxon>
    </lineage>
</organism>
<name>A0A481W4W6_9CAUD</name>
<evidence type="ECO:0000313" key="2">
    <source>
        <dbReference type="Proteomes" id="UP000294134"/>
    </source>
</evidence>
<dbReference type="Proteomes" id="UP000294134">
    <property type="component" value="Segment"/>
</dbReference>
<keyword evidence="2" id="KW-1185">Reference proteome</keyword>
<accession>A0A481W4W6</accession>
<dbReference type="EMBL" id="MK552327">
    <property type="protein sequence ID" value="QBJ02866.1"/>
    <property type="molecule type" value="Genomic_DNA"/>
</dbReference>
<proteinExistence type="predicted"/>